<gene>
    <name evidence="1" type="ORF">HH214_12525</name>
</gene>
<name>A0A7L5E8G0_9SPHI</name>
<dbReference type="KEGG" id="mrob:HH214_12525"/>
<dbReference type="EMBL" id="CP051682">
    <property type="protein sequence ID" value="QJD96646.1"/>
    <property type="molecule type" value="Genomic_DNA"/>
</dbReference>
<evidence type="ECO:0000313" key="1">
    <source>
        <dbReference type="EMBL" id="QJD96646.1"/>
    </source>
</evidence>
<dbReference type="AlphaFoldDB" id="A0A7L5E8G0"/>
<sequence>MSEQNLERLYARILVTFENGSEVCYAYNRESLELLGLYKSEYDGSLFIEVGQAITYNEERFKIKKVNFKLYKELYEMGDGYGVNLYGITEPTDYNCQVGVFVERV</sequence>
<keyword evidence="2" id="KW-1185">Reference proteome</keyword>
<accession>A0A7L5E8G0</accession>
<reference evidence="1 2" key="1">
    <citation type="submission" date="2020-04" db="EMBL/GenBank/DDBJ databases">
        <title>Genome sequencing of novel species.</title>
        <authorList>
            <person name="Heo J."/>
            <person name="Kim S.-J."/>
            <person name="Kim J.-S."/>
            <person name="Hong S.-B."/>
            <person name="Kwon S.-W."/>
        </authorList>
    </citation>
    <scope>NUCLEOTIDE SEQUENCE [LARGE SCALE GENOMIC DNA]</scope>
    <source>
        <strain evidence="1 2">F39-2</strain>
    </source>
</reference>
<evidence type="ECO:0000313" key="2">
    <source>
        <dbReference type="Proteomes" id="UP000503278"/>
    </source>
</evidence>
<proteinExistence type="predicted"/>
<dbReference type="Proteomes" id="UP000503278">
    <property type="component" value="Chromosome"/>
</dbReference>
<organism evidence="1 2">
    <name type="scientific">Mucilaginibacter robiniae</name>
    <dbReference type="NCBI Taxonomy" id="2728022"/>
    <lineage>
        <taxon>Bacteria</taxon>
        <taxon>Pseudomonadati</taxon>
        <taxon>Bacteroidota</taxon>
        <taxon>Sphingobacteriia</taxon>
        <taxon>Sphingobacteriales</taxon>
        <taxon>Sphingobacteriaceae</taxon>
        <taxon>Mucilaginibacter</taxon>
    </lineage>
</organism>
<protein>
    <submittedName>
        <fullName evidence="1">Uncharacterized protein</fullName>
    </submittedName>
</protein>
<dbReference type="RefSeq" id="WP_169608153.1">
    <property type="nucleotide sequence ID" value="NZ_CP051682.1"/>
</dbReference>